<organism evidence="4 5">
    <name type="scientific">Piedraia hortae CBS 480.64</name>
    <dbReference type="NCBI Taxonomy" id="1314780"/>
    <lineage>
        <taxon>Eukaryota</taxon>
        <taxon>Fungi</taxon>
        <taxon>Dikarya</taxon>
        <taxon>Ascomycota</taxon>
        <taxon>Pezizomycotina</taxon>
        <taxon>Dothideomycetes</taxon>
        <taxon>Dothideomycetidae</taxon>
        <taxon>Capnodiales</taxon>
        <taxon>Piedraiaceae</taxon>
        <taxon>Piedraia</taxon>
    </lineage>
</organism>
<proteinExistence type="inferred from homology"/>
<evidence type="ECO:0000256" key="2">
    <source>
        <dbReference type="ARBA" id="ARBA00022448"/>
    </source>
</evidence>
<comment type="similarity">
    <text evidence="1">Belongs to the V-ATPase E subunit family.</text>
</comment>
<dbReference type="InterPro" id="IPR002842">
    <property type="entry name" value="ATPase_V1_Esu"/>
</dbReference>
<dbReference type="InterPro" id="IPR038495">
    <property type="entry name" value="ATPase_E_C"/>
</dbReference>
<protein>
    <submittedName>
        <fullName evidence="4">ATPase, V1/A1 complex, subunit E</fullName>
    </submittedName>
</protein>
<evidence type="ECO:0000256" key="1">
    <source>
        <dbReference type="ARBA" id="ARBA00005901"/>
    </source>
</evidence>
<dbReference type="GO" id="GO:0033178">
    <property type="term" value="C:proton-transporting two-sector ATPase complex, catalytic domain"/>
    <property type="evidence" value="ECO:0007669"/>
    <property type="project" value="InterPro"/>
</dbReference>
<evidence type="ECO:0000313" key="5">
    <source>
        <dbReference type="Proteomes" id="UP000799421"/>
    </source>
</evidence>
<dbReference type="AlphaFoldDB" id="A0A6A7BZZ8"/>
<evidence type="ECO:0000256" key="3">
    <source>
        <dbReference type="ARBA" id="ARBA00023065"/>
    </source>
</evidence>
<dbReference type="EMBL" id="MU005978">
    <property type="protein sequence ID" value="KAF2860840.1"/>
    <property type="molecule type" value="Genomic_DNA"/>
</dbReference>
<name>A0A6A7BZZ8_9PEZI</name>
<accession>A0A6A7BZZ8</accession>
<dbReference type="Pfam" id="PF01991">
    <property type="entry name" value="vATP-synt_E"/>
    <property type="match status" value="1"/>
</dbReference>
<dbReference type="Gene3D" id="6.10.250.1620">
    <property type="match status" value="1"/>
</dbReference>
<dbReference type="GO" id="GO:0046961">
    <property type="term" value="F:proton-transporting ATPase activity, rotational mechanism"/>
    <property type="evidence" value="ECO:0007669"/>
    <property type="project" value="InterPro"/>
</dbReference>
<dbReference type="Proteomes" id="UP000799421">
    <property type="component" value="Unassembled WGS sequence"/>
</dbReference>
<dbReference type="PANTHER" id="PTHR45715">
    <property type="entry name" value="ATPASE H+-TRANSPORTING V1 SUBUNIT E1A-RELATED"/>
    <property type="match status" value="1"/>
</dbReference>
<reference evidence="4" key="1">
    <citation type="journal article" date="2020" name="Stud. Mycol.">
        <title>101 Dothideomycetes genomes: a test case for predicting lifestyles and emergence of pathogens.</title>
        <authorList>
            <person name="Haridas S."/>
            <person name="Albert R."/>
            <person name="Binder M."/>
            <person name="Bloem J."/>
            <person name="Labutti K."/>
            <person name="Salamov A."/>
            <person name="Andreopoulos B."/>
            <person name="Baker S."/>
            <person name="Barry K."/>
            <person name="Bills G."/>
            <person name="Bluhm B."/>
            <person name="Cannon C."/>
            <person name="Castanera R."/>
            <person name="Culley D."/>
            <person name="Daum C."/>
            <person name="Ezra D."/>
            <person name="Gonzalez J."/>
            <person name="Henrissat B."/>
            <person name="Kuo A."/>
            <person name="Liang C."/>
            <person name="Lipzen A."/>
            <person name="Lutzoni F."/>
            <person name="Magnuson J."/>
            <person name="Mondo S."/>
            <person name="Nolan M."/>
            <person name="Ohm R."/>
            <person name="Pangilinan J."/>
            <person name="Park H.-J."/>
            <person name="Ramirez L."/>
            <person name="Alfaro M."/>
            <person name="Sun H."/>
            <person name="Tritt A."/>
            <person name="Yoshinaga Y."/>
            <person name="Zwiers L.-H."/>
            <person name="Turgeon B."/>
            <person name="Goodwin S."/>
            <person name="Spatafora J."/>
            <person name="Crous P."/>
            <person name="Grigoriev I."/>
        </authorList>
    </citation>
    <scope>NUCLEOTIDE SEQUENCE</scope>
    <source>
        <strain evidence="4">CBS 480.64</strain>
    </source>
</reference>
<gene>
    <name evidence="4" type="ORF">K470DRAFT_231901</name>
</gene>
<dbReference type="Gene3D" id="3.30.2320.30">
    <property type="entry name" value="ATP synthase, E subunit, C-terminal"/>
    <property type="match status" value="1"/>
</dbReference>
<dbReference type="SUPFAM" id="SSF160527">
    <property type="entry name" value="V-type ATPase subunit E-like"/>
    <property type="match status" value="1"/>
</dbReference>
<keyword evidence="2" id="KW-0813">Transport</keyword>
<sequence>MSTTHAMSDTQVQTELRKMTAFIKQEALEKAREVRLKADEEFSIEKSKLVREETSRLETEYRKKLTKAGMSEQIKKSTIKNRMRLRVLAAKQEVVDGVFDRAAQAMRMGEGHQGGEETLRGLILEGVYALARGEERVYLRCREKDAGMVRGLLDGVRGEVREKLGREVLVDVKEGEWLSGEGMGGVIVLNGSGKIEVNNTLEERLRLLESDALPAVRVALFGENENRKFRD</sequence>
<dbReference type="OrthoDB" id="10263003at2759"/>
<keyword evidence="5" id="KW-1185">Reference proteome</keyword>
<evidence type="ECO:0000313" key="4">
    <source>
        <dbReference type="EMBL" id="KAF2860840.1"/>
    </source>
</evidence>
<keyword evidence="3" id="KW-0406">Ion transport</keyword>